<dbReference type="AlphaFoldDB" id="A0A1J5SNF9"/>
<keyword evidence="5" id="KW-0969">Cilium</keyword>
<dbReference type="Pfam" id="PF12945">
    <property type="entry name" value="PilZNR"/>
    <property type="match status" value="1"/>
</dbReference>
<proteinExistence type="predicted"/>
<comment type="caution">
    <text evidence="5">The sequence shown here is derived from an EMBL/GenBank/DDBJ whole genome shotgun (WGS) entry which is preliminary data.</text>
</comment>
<keyword evidence="2" id="KW-0975">Bacterial flagellum</keyword>
<dbReference type="InterPro" id="IPR009875">
    <property type="entry name" value="PilZ_domain"/>
</dbReference>
<organism evidence="5">
    <name type="scientific">mine drainage metagenome</name>
    <dbReference type="NCBI Taxonomy" id="410659"/>
    <lineage>
        <taxon>unclassified sequences</taxon>
        <taxon>metagenomes</taxon>
        <taxon>ecological metagenomes</taxon>
    </lineage>
</organism>
<name>A0A1J5SNF9_9ZZZZ</name>
<dbReference type="Pfam" id="PF07238">
    <property type="entry name" value="PilZ"/>
    <property type="match status" value="1"/>
</dbReference>
<dbReference type="InterPro" id="IPR009926">
    <property type="entry name" value="T3SS_YcgR_PilZN"/>
</dbReference>
<dbReference type="SUPFAM" id="SSF141371">
    <property type="entry name" value="PilZ domain-like"/>
    <property type="match status" value="2"/>
</dbReference>
<accession>A0A1J5SNF9</accession>
<dbReference type="EMBL" id="MLJW01000068">
    <property type="protein sequence ID" value="OIR03204.1"/>
    <property type="molecule type" value="Genomic_DNA"/>
</dbReference>
<gene>
    <name evidence="5" type="ORF">GALL_147240</name>
</gene>
<evidence type="ECO:0000256" key="2">
    <source>
        <dbReference type="ARBA" id="ARBA00023143"/>
    </source>
</evidence>
<dbReference type="Gene3D" id="2.40.10.220">
    <property type="entry name" value="predicted glycosyltransferase like domains"/>
    <property type="match status" value="1"/>
</dbReference>
<evidence type="ECO:0000259" key="3">
    <source>
        <dbReference type="Pfam" id="PF07238"/>
    </source>
</evidence>
<evidence type="ECO:0000313" key="5">
    <source>
        <dbReference type="EMBL" id="OIR03204.1"/>
    </source>
</evidence>
<keyword evidence="1" id="KW-0547">Nucleotide-binding</keyword>
<feature type="domain" description="PilZ" evidence="3">
    <location>
        <begin position="191"/>
        <end position="303"/>
    </location>
</feature>
<reference evidence="5" key="1">
    <citation type="submission" date="2016-10" db="EMBL/GenBank/DDBJ databases">
        <title>Sequence of Gallionella enrichment culture.</title>
        <authorList>
            <person name="Poehlein A."/>
            <person name="Muehling M."/>
            <person name="Daniel R."/>
        </authorList>
    </citation>
    <scope>NUCLEOTIDE SEQUENCE</scope>
</reference>
<dbReference type="InterPro" id="IPR012349">
    <property type="entry name" value="Split_barrel_FMN-bd"/>
</dbReference>
<protein>
    <submittedName>
        <fullName evidence="5">Flagellar protein YcgR</fullName>
    </submittedName>
</protein>
<dbReference type="Gene3D" id="2.30.110.10">
    <property type="entry name" value="Electron Transport, Fmn-binding Protein, Chain A"/>
    <property type="match status" value="1"/>
</dbReference>
<keyword evidence="5" id="KW-0966">Cell projection</keyword>
<evidence type="ECO:0000259" key="4">
    <source>
        <dbReference type="Pfam" id="PF12945"/>
    </source>
</evidence>
<sequence>MSLILVNSDEIVVGKPIPWALYDQSRNLLLNQGEQIRDDAHRETLLASGACHELLLEMPRDLEHADDSLFPAEDSPAGQAEAKATDRDFTFDDMKLKVEDRLQLEPPAQLTRERFTVKVIGFLRGASLLVSMPITANGLRLQLMEKEKLVMRSFSGQNAFGFACTIERICKIPYEYMHLSFPDNIQGIMIRKAPRVRTRIIAAVQDSKTGAEKQISALISDISANGVSLEARQTLGDKGDVINLAFRVQLHNIDAYLSLRGIIRAVFTVDPADHSKDALIRHGIEFQDMQANDSVILQSLIYQQMIENPHKLV</sequence>
<feature type="domain" description="Type III secretion system flagellar brake protein YcgR PilZN" evidence="4">
    <location>
        <begin position="97"/>
        <end position="182"/>
    </location>
</feature>
<dbReference type="GO" id="GO:0035438">
    <property type="term" value="F:cyclic-di-GMP binding"/>
    <property type="evidence" value="ECO:0007669"/>
    <property type="project" value="InterPro"/>
</dbReference>
<evidence type="ECO:0000256" key="1">
    <source>
        <dbReference type="ARBA" id="ARBA00022741"/>
    </source>
</evidence>
<keyword evidence="5" id="KW-0282">Flagellum</keyword>